<protein>
    <submittedName>
        <fullName evidence="3">Uncharacterized protein</fullName>
    </submittedName>
</protein>
<feature type="signal peptide" evidence="2">
    <location>
        <begin position="1"/>
        <end position="19"/>
    </location>
</feature>
<dbReference type="AlphaFoldDB" id="G2Q461"/>
<evidence type="ECO:0000256" key="1">
    <source>
        <dbReference type="SAM" id="MobiDB-lite"/>
    </source>
</evidence>
<dbReference type="VEuPathDB" id="FungiDB:MYCTH_2107194"/>
<evidence type="ECO:0000313" key="4">
    <source>
        <dbReference type="Proteomes" id="UP000007322"/>
    </source>
</evidence>
<reference evidence="3 4" key="1">
    <citation type="journal article" date="2011" name="Nat. Biotechnol.">
        <title>Comparative genomic analysis of the thermophilic biomass-degrading fungi Myceliophthora thermophila and Thielavia terrestris.</title>
        <authorList>
            <person name="Berka R.M."/>
            <person name="Grigoriev I.V."/>
            <person name="Otillar R."/>
            <person name="Salamov A."/>
            <person name="Grimwood J."/>
            <person name="Reid I."/>
            <person name="Ishmael N."/>
            <person name="John T."/>
            <person name="Darmond C."/>
            <person name="Moisan M.-C."/>
            <person name="Henrissat B."/>
            <person name="Coutinho P.M."/>
            <person name="Lombard V."/>
            <person name="Natvig D.O."/>
            <person name="Lindquist E."/>
            <person name="Schmutz J."/>
            <person name="Lucas S."/>
            <person name="Harris P."/>
            <person name="Powlowski J."/>
            <person name="Bellemare A."/>
            <person name="Taylor D."/>
            <person name="Butler G."/>
            <person name="de Vries R.P."/>
            <person name="Allijn I.E."/>
            <person name="van den Brink J."/>
            <person name="Ushinsky S."/>
            <person name="Storms R."/>
            <person name="Powell A.J."/>
            <person name="Paulsen I.T."/>
            <person name="Elbourne L.D.H."/>
            <person name="Baker S.E."/>
            <person name="Magnuson J."/>
            <person name="LaBoissiere S."/>
            <person name="Clutterbuck A.J."/>
            <person name="Martinez D."/>
            <person name="Wogulis M."/>
            <person name="de Leon A.L."/>
            <person name="Rey M.W."/>
            <person name="Tsang A."/>
        </authorList>
    </citation>
    <scope>NUCLEOTIDE SEQUENCE [LARGE SCALE GENOMIC DNA]</scope>
    <source>
        <strain evidence="4">ATCC 42464 / BCRC 31852 / DSM 1799</strain>
    </source>
</reference>
<dbReference type="HOGENOM" id="CLU_1533616_0_0_1"/>
<dbReference type="EMBL" id="CP003002">
    <property type="protein sequence ID" value="AEO54456.1"/>
    <property type="molecule type" value="Genomic_DNA"/>
</dbReference>
<organism evidence="3 4">
    <name type="scientific">Thermothelomyces thermophilus (strain ATCC 42464 / BCRC 31852 / DSM 1799)</name>
    <name type="common">Sporotrichum thermophile</name>
    <dbReference type="NCBI Taxonomy" id="573729"/>
    <lineage>
        <taxon>Eukaryota</taxon>
        <taxon>Fungi</taxon>
        <taxon>Dikarya</taxon>
        <taxon>Ascomycota</taxon>
        <taxon>Pezizomycotina</taxon>
        <taxon>Sordariomycetes</taxon>
        <taxon>Sordariomycetidae</taxon>
        <taxon>Sordariales</taxon>
        <taxon>Chaetomiaceae</taxon>
        <taxon>Thermothelomyces</taxon>
    </lineage>
</organism>
<accession>G2Q461</accession>
<dbReference type="KEGG" id="mtm:MYCTH_2107194"/>
<feature type="region of interest" description="Disordered" evidence="1">
    <location>
        <begin position="141"/>
        <end position="163"/>
    </location>
</feature>
<dbReference type="Proteomes" id="UP000007322">
    <property type="component" value="Chromosome 1"/>
</dbReference>
<name>G2Q461_THET4</name>
<dbReference type="RefSeq" id="XP_003659701.1">
    <property type="nucleotide sequence ID" value="XM_003659653.1"/>
</dbReference>
<keyword evidence="4" id="KW-1185">Reference proteome</keyword>
<feature type="chain" id="PRO_5003436054" evidence="2">
    <location>
        <begin position="20"/>
        <end position="175"/>
    </location>
</feature>
<gene>
    <name evidence="3" type="ORF">MYCTH_2107194</name>
</gene>
<sequence length="175" mass="18894">MVGWLGAVVTALGVKNLSAYQSALGCLATRQGDCQYAFVCRLASELEEVESMAYSGYYPRVPYSGPLYVVATGARKTRLMFKRNTDDCPSACRMHVASFNCFSGVGSLGSSIPIKIRGQCRGWNEPAFPWFLEAQPGGDESFGTQDHIGGQHDKSSTTQRHGAGKVLATRGLECI</sequence>
<keyword evidence="2" id="KW-0732">Signal</keyword>
<evidence type="ECO:0000256" key="2">
    <source>
        <dbReference type="SAM" id="SignalP"/>
    </source>
</evidence>
<evidence type="ECO:0000313" key="3">
    <source>
        <dbReference type="EMBL" id="AEO54456.1"/>
    </source>
</evidence>
<proteinExistence type="predicted"/>
<dbReference type="InParanoid" id="G2Q461"/>
<dbReference type="GeneID" id="11505606"/>